<protein>
    <recommendedName>
        <fullName evidence="3 8">Histidinol-phosphatase</fullName>
        <shortName evidence="8">HolPase</shortName>
        <ecNumber evidence="3 8">3.1.3.15</ecNumber>
    </recommendedName>
</protein>
<evidence type="ECO:0000256" key="1">
    <source>
        <dbReference type="ARBA" id="ARBA00004970"/>
    </source>
</evidence>
<evidence type="ECO:0000256" key="6">
    <source>
        <dbReference type="ARBA" id="ARBA00023102"/>
    </source>
</evidence>
<reference evidence="10 11" key="1">
    <citation type="journal article" date="2021" name="ISME Commun">
        <title>Automated analysis of genomic sequences facilitates high-throughput and comprehensive description of bacteria.</title>
        <authorList>
            <person name="Hitch T.C.A."/>
        </authorList>
    </citation>
    <scope>NUCLEOTIDE SEQUENCE [LARGE SCALE GENOMIC DNA]</scope>
    <source>
        <strain evidence="10 11">Sanger_02</strain>
    </source>
</reference>
<organism evidence="10 11">
    <name type="scientific">Dorea ammoniilytica</name>
    <dbReference type="NCBI Taxonomy" id="2981788"/>
    <lineage>
        <taxon>Bacteria</taxon>
        <taxon>Bacillati</taxon>
        <taxon>Bacillota</taxon>
        <taxon>Clostridia</taxon>
        <taxon>Lachnospirales</taxon>
        <taxon>Lachnospiraceae</taxon>
        <taxon>Dorea</taxon>
    </lineage>
</organism>
<sequence length="265" mass="30717">MRADVHMHCGFSNDSETRPEDMVENAIAKGLSVICFTDHYDKDNLDWGDEAIFDVESYFQKMIELQEEYRDRIEIRIGAEIGMQPYLAEYYQNFMAQHPFDFVIGSVHSVLEHDVALDFFQKHSDPEGYKIYFEEMLQDVQKIKSYDVLGHLDYIVRYSNQGSKGFDLNDYMDIIEEILKQVIAHGKGIEMNMSGLKYGLGAPHPQPEIIKRYRELGGEIITVGADGHIPEHIAYDYHLADDILKSCGFKYYTEFKGRKPLFVKI</sequence>
<dbReference type="SMART" id="SM00481">
    <property type="entry name" value="POLIIIAc"/>
    <property type="match status" value="1"/>
</dbReference>
<comment type="catalytic activity">
    <reaction evidence="7 8">
        <text>L-histidinol phosphate + H2O = L-histidinol + phosphate</text>
        <dbReference type="Rhea" id="RHEA:14465"/>
        <dbReference type="ChEBI" id="CHEBI:15377"/>
        <dbReference type="ChEBI" id="CHEBI:43474"/>
        <dbReference type="ChEBI" id="CHEBI:57699"/>
        <dbReference type="ChEBI" id="CHEBI:57980"/>
        <dbReference type="EC" id="3.1.3.15"/>
    </reaction>
</comment>
<evidence type="ECO:0000256" key="4">
    <source>
        <dbReference type="ARBA" id="ARBA00022605"/>
    </source>
</evidence>
<keyword evidence="11" id="KW-1185">Reference proteome</keyword>
<evidence type="ECO:0000256" key="8">
    <source>
        <dbReference type="RuleBase" id="RU366003"/>
    </source>
</evidence>
<comment type="similarity">
    <text evidence="2 8">Belongs to the PHP hydrolase family. HisK subfamily.</text>
</comment>
<dbReference type="InterPro" id="IPR004013">
    <property type="entry name" value="PHP_dom"/>
</dbReference>
<evidence type="ECO:0000256" key="7">
    <source>
        <dbReference type="ARBA" id="ARBA00049158"/>
    </source>
</evidence>
<dbReference type="NCBIfam" id="TIGR01856">
    <property type="entry name" value="hisJ_fam"/>
    <property type="match status" value="1"/>
</dbReference>
<accession>A0ABT2S348</accession>
<proteinExistence type="inferred from homology"/>
<dbReference type="InterPro" id="IPR003141">
    <property type="entry name" value="Pol/His_phosphatase_N"/>
</dbReference>
<evidence type="ECO:0000313" key="11">
    <source>
        <dbReference type="Proteomes" id="UP001207605"/>
    </source>
</evidence>
<feature type="domain" description="Polymerase/histidinol phosphatase N-terminal" evidence="9">
    <location>
        <begin position="3"/>
        <end position="85"/>
    </location>
</feature>
<evidence type="ECO:0000256" key="5">
    <source>
        <dbReference type="ARBA" id="ARBA00022801"/>
    </source>
</evidence>
<evidence type="ECO:0000256" key="3">
    <source>
        <dbReference type="ARBA" id="ARBA00013085"/>
    </source>
</evidence>
<dbReference type="EC" id="3.1.3.15" evidence="3 8"/>
<dbReference type="PANTHER" id="PTHR21039:SF0">
    <property type="entry name" value="HISTIDINOL-PHOSPHATASE"/>
    <property type="match status" value="1"/>
</dbReference>
<dbReference type="SUPFAM" id="SSF89550">
    <property type="entry name" value="PHP domain-like"/>
    <property type="match status" value="1"/>
</dbReference>
<keyword evidence="6 8" id="KW-0368">Histidine biosynthesis</keyword>
<dbReference type="Proteomes" id="UP001207605">
    <property type="component" value="Unassembled WGS sequence"/>
</dbReference>
<evidence type="ECO:0000256" key="2">
    <source>
        <dbReference type="ARBA" id="ARBA00009152"/>
    </source>
</evidence>
<name>A0ABT2S348_9FIRM</name>
<dbReference type="Gene3D" id="3.20.20.140">
    <property type="entry name" value="Metal-dependent hydrolases"/>
    <property type="match status" value="1"/>
</dbReference>
<keyword evidence="5 8" id="KW-0378">Hydrolase</keyword>
<dbReference type="Pfam" id="PF02811">
    <property type="entry name" value="PHP"/>
    <property type="match status" value="1"/>
</dbReference>
<dbReference type="InterPro" id="IPR016195">
    <property type="entry name" value="Pol/histidinol_Pase-like"/>
</dbReference>
<dbReference type="InterPro" id="IPR010140">
    <property type="entry name" value="Histidinol_P_phosphatase_HisJ"/>
</dbReference>
<gene>
    <name evidence="10" type="ORF">OCV65_01995</name>
</gene>
<dbReference type="RefSeq" id="WP_262580753.1">
    <property type="nucleotide sequence ID" value="NZ_JAOQJV010000001.1"/>
</dbReference>
<comment type="pathway">
    <text evidence="1 8">Amino-acid biosynthesis; L-histidine biosynthesis; L-histidine from 5-phospho-alpha-D-ribose 1-diphosphate: step 8/9.</text>
</comment>
<comment type="caution">
    <text evidence="10">The sequence shown here is derived from an EMBL/GenBank/DDBJ whole genome shotgun (WGS) entry which is preliminary data.</text>
</comment>
<dbReference type="EMBL" id="JAOQJV010000001">
    <property type="protein sequence ID" value="MCU6699018.1"/>
    <property type="molecule type" value="Genomic_DNA"/>
</dbReference>
<evidence type="ECO:0000313" key="10">
    <source>
        <dbReference type="EMBL" id="MCU6699018.1"/>
    </source>
</evidence>
<evidence type="ECO:0000259" key="9">
    <source>
        <dbReference type="SMART" id="SM00481"/>
    </source>
</evidence>
<dbReference type="PANTHER" id="PTHR21039">
    <property type="entry name" value="HISTIDINOL PHOSPHATASE-RELATED"/>
    <property type="match status" value="1"/>
</dbReference>
<keyword evidence="4 8" id="KW-0028">Amino-acid biosynthesis</keyword>